<dbReference type="EMBL" id="CP123498">
    <property type="protein sequence ID" value="WGL96796.1"/>
    <property type="molecule type" value="Genomic_DNA"/>
</dbReference>
<dbReference type="Pfam" id="PF00884">
    <property type="entry name" value="Sulfatase"/>
    <property type="match status" value="1"/>
</dbReference>
<dbReference type="GO" id="GO:0005886">
    <property type="term" value="C:plasma membrane"/>
    <property type="evidence" value="ECO:0007669"/>
    <property type="project" value="UniProtKB-SubCell"/>
</dbReference>
<feature type="domain" description="Sulfatase N-terminal" evidence="8">
    <location>
        <begin position="68"/>
        <end position="330"/>
    </location>
</feature>
<reference evidence="9" key="1">
    <citation type="submission" date="2023-04" db="EMBL/GenBank/DDBJ databases">
        <title>Genome dynamics across the evolutionary transition to endosymbiosis.</title>
        <authorList>
            <person name="Siozios S."/>
            <person name="Nadal-Jimenez P."/>
            <person name="Azagi T."/>
            <person name="Sprong H."/>
            <person name="Frost C.L."/>
            <person name="Parratt S.R."/>
            <person name="Taylor G."/>
            <person name="Brettell L."/>
            <person name="Lew K.C."/>
            <person name="Croft L."/>
            <person name="King K.C."/>
            <person name="Brockhurst M.A."/>
            <person name="Hypsa V."/>
            <person name="Novakova E."/>
            <person name="Darby A.C."/>
            <person name="Hurst G.D.D."/>
        </authorList>
    </citation>
    <scope>NUCLEOTIDE SEQUENCE</scope>
    <source>
        <strain evidence="9">AIh</strain>
    </source>
</reference>
<evidence type="ECO:0000256" key="1">
    <source>
        <dbReference type="ARBA" id="ARBA00004651"/>
    </source>
</evidence>
<name>A0AA95K2C6_9GAMM</name>
<dbReference type="InterPro" id="IPR058130">
    <property type="entry name" value="PEA_transf_C"/>
</dbReference>
<keyword evidence="6" id="KW-0472">Membrane</keyword>
<dbReference type="SUPFAM" id="SSF53649">
    <property type="entry name" value="Alkaline phosphatase-like"/>
    <property type="match status" value="1"/>
</dbReference>
<evidence type="ECO:0000256" key="7">
    <source>
        <dbReference type="ARBA" id="ARBA00038481"/>
    </source>
</evidence>
<evidence type="ECO:0000256" key="3">
    <source>
        <dbReference type="ARBA" id="ARBA00022679"/>
    </source>
</evidence>
<dbReference type="GO" id="GO:0009244">
    <property type="term" value="P:lipopolysaccharide core region biosynthetic process"/>
    <property type="evidence" value="ECO:0007669"/>
    <property type="project" value="TreeGrafter"/>
</dbReference>
<dbReference type="AlphaFoldDB" id="A0AA95K2C6"/>
<protein>
    <submittedName>
        <fullName evidence="9">Phosphoethanolamine transferase</fullName>
    </submittedName>
</protein>
<evidence type="ECO:0000313" key="10">
    <source>
        <dbReference type="Proteomes" id="UP001177597"/>
    </source>
</evidence>
<dbReference type="GO" id="GO:0016776">
    <property type="term" value="F:phosphotransferase activity, phosphate group as acceptor"/>
    <property type="evidence" value="ECO:0007669"/>
    <property type="project" value="TreeGrafter"/>
</dbReference>
<dbReference type="Gene3D" id="3.40.720.10">
    <property type="entry name" value="Alkaline Phosphatase, subunit A"/>
    <property type="match status" value="1"/>
</dbReference>
<evidence type="ECO:0000256" key="2">
    <source>
        <dbReference type="ARBA" id="ARBA00022475"/>
    </source>
</evidence>
<dbReference type="InterPro" id="IPR017850">
    <property type="entry name" value="Alkaline_phosphatase_core_sf"/>
</dbReference>
<proteinExistence type="inferred from homology"/>
<sequence>MILLSTPIKDYRKESSINLLNSGYPEIKFIKEFYYSLIELNKENSKLEKLIYQKDDFNPVNSKNKYNTYVMVIGESARRDLMHFYGFHINNTPFMNSINGIFFTNYISAGTSTNISLSNTIAIKGNLSNNIVSLANKAGFSTYWLSNQGALGIFDTPIASMGKKANKYHFLKKGDYDNGNNSSNDTGLLPFIKTAINDNKKNKLIIIHLMGSHPPACNRTNDYYEIFYKSKDVSCYIQSIKETDNLLSKIYNELSLTKTKWSMMYFSDHGLSYANRNDIQQLRIMHGSSYRQNYEIPFFITSYDSKEKIYIKEKRSALSFMSLFSEWTGIDDKIIDKKCHMISNDKCENQNNIINFHNKVINYLEFPIEKSI</sequence>
<dbReference type="RefSeq" id="WP_280630196.1">
    <property type="nucleotide sequence ID" value="NZ_CP123498.1"/>
</dbReference>
<dbReference type="PANTHER" id="PTHR30443">
    <property type="entry name" value="INNER MEMBRANE PROTEIN"/>
    <property type="match status" value="1"/>
</dbReference>
<evidence type="ECO:0000256" key="6">
    <source>
        <dbReference type="ARBA" id="ARBA00023136"/>
    </source>
</evidence>
<keyword evidence="4" id="KW-0812">Transmembrane</keyword>
<evidence type="ECO:0000259" key="8">
    <source>
        <dbReference type="Pfam" id="PF00884"/>
    </source>
</evidence>
<comment type="similarity">
    <text evidence="7">Belongs to the phosphoethanolamine transferase family.</text>
</comment>
<keyword evidence="3 9" id="KW-0808">Transferase</keyword>
<dbReference type="PANTHER" id="PTHR30443:SF4">
    <property type="entry name" value="PHOSPHOETHANOLAMINE TRANSFERASE OPGE-RELATED"/>
    <property type="match status" value="1"/>
</dbReference>
<gene>
    <name evidence="9" type="ORF">QE207_09825</name>
</gene>
<evidence type="ECO:0000313" key="9">
    <source>
        <dbReference type="EMBL" id="WGL96796.1"/>
    </source>
</evidence>
<comment type="subcellular location">
    <subcellularLocation>
        <location evidence="1">Cell membrane</location>
        <topology evidence="1">Multi-pass membrane protein</topology>
    </subcellularLocation>
</comment>
<dbReference type="Proteomes" id="UP001177597">
    <property type="component" value="Chromosome"/>
</dbReference>
<dbReference type="InterPro" id="IPR000917">
    <property type="entry name" value="Sulfatase_N"/>
</dbReference>
<keyword evidence="5" id="KW-1133">Transmembrane helix</keyword>
<accession>A0AA95K2C6</accession>
<keyword evidence="2" id="KW-1003">Cell membrane</keyword>
<dbReference type="InterPro" id="IPR040423">
    <property type="entry name" value="PEA_transferase"/>
</dbReference>
<evidence type="ECO:0000256" key="4">
    <source>
        <dbReference type="ARBA" id="ARBA00022692"/>
    </source>
</evidence>
<dbReference type="CDD" id="cd16017">
    <property type="entry name" value="LptA"/>
    <property type="match status" value="1"/>
</dbReference>
<organism evidence="9 10">
    <name type="scientific">Arsenophonus nasoniae</name>
    <name type="common">son-killer infecting Nasonia vitripennis</name>
    <dbReference type="NCBI Taxonomy" id="638"/>
    <lineage>
        <taxon>Bacteria</taxon>
        <taxon>Pseudomonadati</taxon>
        <taxon>Pseudomonadota</taxon>
        <taxon>Gammaproteobacteria</taxon>
        <taxon>Enterobacterales</taxon>
        <taxon>Morganellaceae</taxon>
        <taxon>Arsenophonus</taxon>
    </lineage>
</organism>
<evidence type="ECO:0000256" key="5">
    <source>
        <dbReference type="ARBA" id="ARBA00022989"/>
    </source>
</evidence>